<evidence type="ECO:0000313" key="2">
    <source>
        <dbReference type="Proteomes" id="UP000036367"/>
    </source>
</evidence>
<name>A0A0J1B9M3_RHOIS</name>
<dbReference type="Proteomes" id="UP000036367">
    <property type="component" value="Unassembled WGS sequence"/>
</dbReference>
<organism evidence="1 2">
    <name type="scientific">Rhodopirellula islandica</name>
    <dbReference type="NCBI Taxonomy" id="595434"/>
    <lineage>
        <taxon>Bacteria</taxon>
        <taxon>Pseudomonadati</taxon>
        <taxon>Planctomycetota</taxon>
        <taxon>Planctomycetia</taxon>
        <taxon>Pirellulales</taxon>
        <taxon>Pirellulaceae</taxon>
        <taxon>Rhodopirellula</taxon>
    </lineage>
</organism>
<dbReference type="PATRIC" id="fig|595434.4.peg.4487"/>
<dbReference type="EMBL" id="LECT01000038">
    <property type="protein sequence ID" value="KLU03412.1"/>
    <property type="molecule type" value="Genomic_DNA"/>
</dbReference>
<accession>A0A0J1B9M3</accession>
<reference evidence="1" key="1">
    <citation type="submission" date="2015-05" db="EMBL/GenBank/DDBJ databases">
        <title>Permanent draft genome of Rhodopirellula islandicus K833.</title>
        <authorList>
            <person name="Kizina J."/>
            <person name="Richter M."/>
            <person name="Glockner F.O."/>
            <person name="Harder J."/>
        </authorList>
    </citation>
    <scope>NUCLEOTIDE SEQUENCE [LARGE SCALE GENOMIC DNA]</scope>
    <source>
        <strain evidence="1">K833</strain>
    </source>
</reference>
<keyword evidence="2" id="KW-1185">Reference proteome</keyword>
<sequence>MKKDSEPEGKLHPLSERQHQTLASPALAWAAKYLVLTPL</sequence>
<gene>
    <name evidence="1" type="ORF">RISK_004724</name>
</gene>
<proteinExistence type="predicted"/>
<protein>
    <submittedName>
        <fullName evidence="1">Uncharacterized protein</fullName>
    </submittedName>
</protein>
<comment type="caution">
    <text evidence="1">The sequence shown here is derived from an EMBL/GenBank/DDBJ whole genome shotgun (WGS) entry which is preliminary data.</text>
</comment>
<dbReference type="AlphaFoldDB" id="A0A0J1B9M3"/>
<evidence type="ECO:0000313" key="1">
    <source>
        <dbReference type="EMBL" id="KLU03412.1"/>
    </source>
</evidence>